<keyword evidence="2" id="KW-1185">Reference proteome</keyword>
<dbReference type="AlphaFoldDB" id="A0A660CMV3"/>
<reference evidence="1 2" key="1">
    <citation type="submission" date="2019-07" db="EMBL/GenBank/DDBJ databases">
        <title>R&amp;d 2014.</title>
        <authorList>
            <person name="Klenk H.-P."/>
        </authorList>
    </citation>
    <scope>NUCLEOTIDE SEQUENCE [LARGE SCALE GENOMIC DNA]</scope>
    <source>
        <strain evidence="1 2">DSM 43194</strain>
    </source>
</reference>
<protein>
    <submittedName>
        <fullName evidence="1">Uncharacterized protein</fullName>
    </submittedName>
</protein>
<comment type="caution">
    <text evidence="1">The sequence shown here is derived from an EMBL/GenBank/DDBJ whole genome shotgun (WGS) entry which is preliminary data.</text>
</comment>
<evidence type="ECO:0000313" key="2">
    <source>
        <dbReference type="Proteomes" id="UP000317303"/>
    </source>
</evidence>
<gene>
    <name evidence="1" type="ORF">JD82_04467</name>
</gene>
<organism evidence="1 2">
    <name type="scientific">Prauserella rugosa</name>
    <dbReference type="NCBI Taxonomy" id="43354"/>
    <lineage>
        <taxon>Bacteria</taxon>
        <taxon>Bacillati</taxon>
        <taxon>Actinomycetota</taxon>
        <taxon>Actinomycetes</taxon>
        <taxon>Pseudonocardiales</taxon>
        <taxon>Pseudonocardiaceae</taxon>
        <taxon>Prauserella</taxon>
    </lineage>
</organism>
<sequence>MKFVNIGIADISGLRACAGLRTADAVHRDRRRTAVSLNERHLGARVARVGAPTRIPAVAGTPAGAEVRVDVSTGDSTIRPPYVQLRRLQGKSRVPLCSPERHRLAIA</sequence>
<dbReference type="EMBL" id="VLJV01000001">
    <property type="protein sequence ID" value="TWH22581.1"/>
    <property type="molecule type" value="Genomic_DNA"/>
</dbReference>
<accession>A0A660CMV3</accession>
<dbReference type="Proteomes" id="UP000317303">
    <property type="component" value="Unassembled WGS sequence"/>
</dbReference>
<evidence type="ECO:0000313" key="1">
    <source>
        <dbReference type="EMBL" id="TWH22581.1"/>
    </source>
</evidence>
<name>A0A660CMV3_9PSEU</name>
<proteinExistence type="predicted"/>